<feature type="domain" description="Restriction endonuclease type IV Mrr" evidence="3">
    <location>
        <begin position="7"/>
        <end position="116"/>
    </location>
</feature>
<dbReference type="AlphaFoldDB" id="A0A9N8V2I3"/>
<comment type="caution">
    <text evidence="4">The sequence shown here is derived from an EMBL/GenBank/DDBJ whole genome shotgun (WGS) entry which is preliminary data.</text>
</comment>
<dbReference type="SUPFAM" id="SSF52980">
    <property type="entry name" value="Restriction endonuclease-like"/>
    <property type="match status" value="1"/>
</dbReference>
<dbReference type="Pfam" id="PF04471">
    <property type="entry name" value="Mrr_cat"/>
    <property type="match status" value="1"/>
</dbReference>
<dbReference type="InterPro" id="IPR011856">
    <property type="entry name" value="tRNA_endonuc-like_dom_sf"/>
</dbReference>
<evidence type="ECO:0000313" key="5">
    <source>
        <dbReference type="Proteomes" id="UP000789706"/>
    </source>
</evidence>
<name>A0A9N8V2I3_9GLOM</name>
<organism evidence="4 5">
    <name type="scientific">Diversispora eburnea</name>
    <dbReference type="NCBI Taxonomy" id="1213867"/>
    <lineage>
        <taxon>Eukaryota</taxon>
        <taxon>Fungi</taxon>
        <taxon>Fungi incertae sedis</taxon>
        <taxon>Mucoromycota</taxon>
        <taxon>Glomeromycotina</taxon>
        <taxon>Glomeromycetes</taxon>
        <taxon>Diversisporales</taxon>
        <taxon>Diversisporaceae</taxon>
        <taxon>Diversispora</taxon>
    </lineage>
</organism>
<proteinExistence type="predicted"/>
<dbReference type="PANTHER" id="PTHR28133:SF1">
    <property type="entry name" value="REQUIRED FOR RESPIRATORY GROWTH PROTEIN 7, MITOCHONDRIAL"/>
    <property type="match status" value="1"/>
</dbReference>
<evidence type="ECO:0000259" key="3">
    <source>
        <dbReference type="Pfam" id="PF04471"/>
    </source>
</evidence>
<protein>
    <submittedName>
        <fullName evidence="4">3061_t:CDS:1</fullName>
    </submittedName>
</protein>
<reference evidence="4" key="1">
    <citation type="submission" date="2021-06" db="EMBL/GenBank/DDBJ databases">
        <authorList>
            <person name="Kallberg Y."/>
            <person name="Tangrot J."/>
            <person name="Rosling A."/>
        </authorList>
    </citation>
    <scope>NUCLEOTIDE SEQUENCE</scope>
    <source>
        <strain evidence="4">AZ414A</strain>
    </source>
</reference>
<dbReference type="GO" id="GO:0009307">
    <property type="term" value="P:DNA restriction-modification system"/>
    <property type="evidence" value="ECO:0007669"/>
    <property type="project" value="InterPro"/>
</dbReference>
<dbReference type="GO" id="GO:0003677">
    <property type="term" value="F:DNA binding"/>
    <property type="evidence" value="ECO:0007669"/>
    <property type="project" value="InterPro"/>
</dbReference>
<dbReference type="InterPro" id="IPR018828">
    <property type="entry name" value="RRG7"/>
</dbReference>
<accession>A0A9N8V2I3</accession>
<dbReference type="GO" id="GO:0005739">
    <property type="term" value="C:mitochondrion"/>
    <property type="evidence" value="ECO:0007669"/>
    <property type="project" value="UniProtKB-SubCell"/>
</dbReference>
<dbReference type="OrthoDB" id="2404808at2759"/>
<keyword evidence="2" id="KW-0496">Mitochondrion</keyword>
<dbReference type="PANTHER" id="PTHR28133">
    <property type="entry name" value="REQUIRED FOR RESPIRATORY GROWTH PROTEIN 7, MITOCHONDRIAL"/>
    <property type="match status" value="1"/>
</dbReference>
<dbReference type="GO" id="GO:0004519">
    <property type="term" value="F:endonuclease activity"/>
    <property type="evidence" value="ECO:0007669"/>
    <property type="project" value="InterPro"/>
</dbReference>
<sequence length="163" mass="18769">MSSVSKGNDFELEIQRILRNMNIESYQIKLANGDGGKDLMGNYAGNLLLFQCKNYAEKNKVTVDDIRQFEGVMSRYPGETIGVFVVPSKTNNYTRRATEEANNSKYTIILTDKLNICHDILSKTLENYNNDDNFIRFRIDGKISNKYILLMEMLKGSLINYER</sequence>
<dbReference type="Proteomes" id="UP000789706">
    <property type="component" value="Unassembled WGS sequence"/>
</dbReference>
<gene>
    <name evidence="4" type="ORF">DEBURN_LOCUS1384</name>
</gene>
<dbReference type="Gene3D" id="3.40.1350.10">
    <property type="match status" value="1"/>
</dbReference>
<dbReference type="InterPro" id="IPR011335">
    <property type="entry name" value="Restrct_endonuc-II-like"/>
</dbReference>
<dbReference type="EMBL" id="CAJVPK010000060">
    <property type="protein sequence ID" value="CAG8440275.1"/>
    <property type="molecule type" value="Genomic_DNA"/>
</dbReference>
<dbReference type="GO" id="GO:0006302">
    <property type="term" value="P:double-strand break repair"/>
    <property type="evidence" value="ECO:0007669"/>
    <property type="project" value="UniProtKB-ARBA"/>
</dbReference>
<comment type="subcellular location">
    <subcellularLocation>
        <location evidence="1">Mitochondrion</location>
    </subcellularLocation>
</comment>
<dbReference type="InterPro" id="IPR007560">
    <property type="entry name" value="Restrct_endonuc_IV_Mrr"/>
</dbReference>
<keyword evidence="5" id="KW-1185">Reference proteome</keyword>
<evidence type="ECO:0000256" key="1">
    <source>
        <dbReference type="ARBA" id="ARBA00004173"/>
    </source>
</evidence>
<evidence type="ECO:0000256" key="2">
    <source>
        <dbReference type="ARBA" id="ARBA00023128"/>
    </source>
</evidence>
<evidence type="ECO:0000313" key="4">
    <source>
        <dbReference type="EMBL" id="CAG8440275.1"/>
    </source>
</evidence>